<keyword evidence="6" id="KW-0456">Lyase</keyword>
<dbReference type="GO" id="GO:0004333">
    <property type="term" value="F:fumarate hydratase activity"/>
    <property type="evidence" value="ECO:0007669"/>
    <property type="project" value="UniProtKB-EC"/>
</dbReference>
<dbReference type="EMBL" id="KT225520">
    <property type="protein sequence ID" value="ALD82475.1"/>
    <property type="molecule type" value="Genomic_DNA"/>
</dbReference>
<evidence type="ECO:0000256" key="2">
    <source>
        <dbReference type="ARBA" id="ARBA00003131"/>
    </source>
</evidence>
<dbReference type="InterPro" id="IPR024493">
    <property type="entry name" value="FumD"/>
</dbReference>
<comment type="catalytic activity">
    <reaction evidence="1">
        <text>(S)-malate = fumarate + H2O</text>
        <dbReference type="Rhea" id="RHEA:12460"/>
        <dbReference type="ChEBI" id="CHEBI:15377"/>
        <dbReference type="ChEBI" id="CHEBI:15589"/>
        <dbReference type="ChEBI" id="CHEBI:29806"/>
        <dbReference type="EC" id="4.2.1.2"/>
    </reaction>
</comment>
<sequence length="121" mass="13841">MPFHGIITPDATYRLRKSRMEYSHAFMRQHEEMCQVVGSIVFALAEAGHDSRRENIVAVVHSEIAETGKREPDQVLYLQLAIDLPEQAHFLPGRETANVRGRHQNVTNGRNTAVHLTQRQR</sequence>
<organism evidence="7">
    <name type="scientific">Raoultella ornithinolytica</name>
    <name type="common">Klebsiella ornithinolytica</name>
    <dbReference type="NCBI Taxonomy" id="54291"/>
    <lineage>
        <taxon>Bacteria</taxon>
        <taxon>Pseudomonadati</taxon>
        <taxon>Pseudomonadota</taxon>
        <taxon>Gammaproteobacteria</taxon>
        <taxon>Enterobacterales</taxon>
        <taxon>Enterobacteriaceae</taxon>
        <taxon>Klebsiella/Raoultella group</taxon>
        <taxon>Raoultella</taxon>
    </lineage>
</organism>
<evidence type="ECO:0000313" key="7">
    <source>
        <dbReference type="EMBL" id="ALD82475.1"/>
    </source>
</evidence>
<dbReference type="Pfam" id="PF10965">
    <property type="entry name" value="DUF2767"/>
    <property type="match status" value="1"/>
</dbReference>
<evidence type="ECO:0000256" key="6">
    <source>
        <dbReference type="ARBA" id="ARBA00023239"/>
    </source>
</evidence>
<comment type="function">
    <text evidence="2">In vitro catalyzes the addition of water to fumarate, forming malate. Cannot catalyze the reverse reaction. Cannot use the cis-isomer maleate as substrate.</text>
</comment>
<dbReference type="AlphaFoldDB" id="A0A0M4KW61"/>
<evidence type="ECO:0000256" key="4">
    <source>
        <dbReference type="ARBA" id="ARBA00012921"/>
    </source>
</evidence>
<proteinExistence type="inferred from homology"/>
<reference evidence="7" key="1">
    <citation type="submission" date="2015-06" db="EMBL/GenBank/DDBJ databases">
        <title>Carbapenemase-producing Raoultella ornithinolytica.</title>
        <authorList>
            <person name="Sun J."/>
            <person name="Zhang F."/>
        </authorList>
    </citation>
    <scope>NUCLEOTIDE SEQUENCE</scope>
    <source>
        <strain evidence="7">RJ46C</strain>
        <plasmid evidence="7">pRJ46C</plasmid>
    </source>
</reference>
<comment type="similarity">
    <text evidence="3">Belongs to the FumD family.</text>
</comment>
<accession>A0A0M4KW61</accession>
<name>A0A0M4KW61_RAOOR</name>
<evidence type="ECO:0000256" key="1">
    <source>
        <dbReference type="ARBA" id="ARBA00000929"/>
    </source>
</evidence>
<dbReference type="EC" id="4.2.1.2" evidence="4"/>
<keyword evidence="7" id="KW-0614">Plasmid</keyword>
<protein>
    <recommendedName>
        <fullName evidence="5">Fumarase D</fullName>
        <ecNumber evidence="4">4.2.1.2</ecNumber>
    </recommendedName>
</protein>
<evidence type="ECO:0000256" key="5">
    <source>
        <dbReference type="ARBA" id="ARBA00015109"/>
    </source>
</evidence>
<evidence type="ECO:0000256" key="3">
    <source>
        <dbReference type="ARBA" id="ARBA00010181"/>
    </source>
</evidence>
<geneLocation type="plasmid" evidence="7">
    <name>pRJ46C</name>
</geneLocation>